<evidence type="ECO:0008006" key="4">
    <source>
        <dbReference type="Google" id="ProtNLM"/>
    </source>
</evidence>
<protein>
    <recommendedName>
        <fullName evidence="4">Glycosyltransferase RgtA/B/C/D-like domain-containing protein</fullName>
    </recommendedName>
</protein>
<evidence type="ECO:0000256" key="1">
    <source>
        <dbReference type="SAM" id="Phobius"/>
    </source>
</evidence>
<name>A0A2S7SUF4_9BACT</name>
<dbReference type="EMBL" id="PPSL01000003">
    <property type="protein sequence ID" value="PQJ10549.1"/>
    <property type="molecule type" value="Genomic_DNA"/>
</dbReference>
<dbReference type="OrthoDB" id="649136at2"/>
<comment type="caution">
    <text evidence="2">The sequence shown here is derived from an EMBL/GenBank/DDBJ whole genome shotgun (WGS) entry which is preliminary data.</text>
</comment>
<dbReference type="RefSeq" id="WP_105039277.1">
    <property type="nucleotide sequence ID" value="NZ_PPSL01000003.1"/>
</dbReference>
<dbReference type="Proteomes" id="UP000239872">
    <property type="component" value="Unassembled WGS sequence"/>
</dbReference>
<feature type="transmembrane region" description="Helical" evidence="1">
    <location>
        <begin position="300"/>
        <end position="318"/>
    </location>
</feature>
<sequence>MQLQKFRQQLSKPISTDLVFGAVWVVLFVLYFPAAKAGFVADYTGWLNQTLKYGFWDNLNRTHFQVQSLYQFTQLNTWLFHQIAGTHPWPWHLLFITLHAANCSLLYRVCVRLLKDSGVASASVITLAGTLLFCISPYAAEVIVWEPSFHYLQGMLLILLILNWTHSYIHTEKKRYAWLAGITFLLSTFSLEIFYITPWLVLCMGIFYRLNDAFRKQAFTKVLKFITLPQALLFVLHLCLFRMYYGTWVAHIGKGAVSTALQEGLGKPAKHLFHTLLMGRFFSNTNKHIVYGWLDSTPGVIAFYALVIILCSFIVLRFRSMQGKGRVASLLFMWLLITLALLVPLWFGDIMLIIYDRYTYFANAFVYMLLALLVSYISLSAIRIGIVAVYALINLRIAIQLSRYWMKSERVISSLLHSFPYTSDKTIVLLNLPQNMQGAAMIGAEQESEFRMMHDDLLPAEKIKGQVYDAMAYNMLTPDDGAHVTVLNDSTIQVTLNQWGTWWWYAMQGGHGYSNSDYTINMKDPGHMYELMLKKPASGYLLLFQVGNQWHTVDMTKTGVEQH</sequence>
<keyword evidence="1" id="KW-1133">Transmembrane helix</keyword>
<keyword evidence="1" id="KW-0812">Transmembrane</keyword>
<feature type="transmembrane region" description="Helical" evidence="1">
    <location>
        <begin position="176"/>
        <end position="202"/>
    </location>
</feature>
<keyword evidence="1" id="KW-0472">Membrane</keyword>
<accession>A0A2S7SUF4</accession>
<feature type="transmembrane region" description="Helical" evidence="1">
    <location>
        <begin position="14"/>
        <end position="34"/>
    </location>
</feature>
<reference evidence="2 3" key="1">
    <citation type="submission" date="2018-01" db="EMBL/GenBank/DDBJ databases">
        <title>A novel member of the phylum Bacteroidetes isolated from glacier ice.</title>
        <authorList>
            <person name="Liu Q."/>
            <person name="Xin Y.-H."/>
        </authorList>
    </citation>
    <scope>NUCLEOTIDE SEQUENCE [LARGE SCALE GENOMIC DNA]</scope>
    <source>
        <strain evidence="2 3">RB1R16</strain>
    </source>
</reference>
<feature type="transmembrane region" description="Helical" evidence="1">
    <location>
        <begin position="119"/>
        <end position="139"/>
    </location>
</feature>
<proteinExistence type="predicted"/>
<feature type="transmembrane region" description="Helical" evidence="1">
    <location>
        <begin position="222"/>
        <end position="245"/>
    </location>
</feature>
<evidence type="ECO:0000313" key="2">
    <source>
        <dbReference type="EMBL" id="PQJ10549.1"/>
    </source>
</evidence>
<feature type="transmembrane region" description="Helical" evidence="1">
    <location>
        <begin position="330"/>
        <end position="355"/>
    </location>
</feature>
<dbReference type="AlphaFoldDB" id="A0A2S7SUF4"/>
<keyword evidence="3" id="KW-1185">Reference proteome</keyword>
<evidence type="ECO:0000313" key="3">
    <source>
        <dbReference type="Proteomes" id="UP000239872"/>
    </source>
</evidence>
<feature type="transmembrane region" description="Helical" evidence="1">
    <location>
        <begin position="89"/>
        <end position="107"/>
    </location>
</feature>
<gene>
    <name evidence="2" type="ORF">CJD36_011275</name>
</gene>
<organism evidence="2 3">
    <name type="scientific">Flavipsychrobacter stenotrophus</name>
    <dbReference type="NCBI Taxonomy" id="2077091"/>
    <lineage>
        <taxon>Bacteria</taxon>
        <taxon>Pseudomonadati</taxon>
        <taxon>Bacteroidota</taxon>
        <taxon>Chitinophagia</taxon>
        <taxon>Chitinophagales</taxon>
        <taxon>Chitinophagaceae</taxon>
        <taxon>Flavipsychrobacter</taxon>
    </lineage>
</organism>
<feature type="transmembrane region" description="Helical" evidence="1">
    <location>
        <begin position="367"/>
        <end position="393"/>
    </location>
</feature>